<evidence type="ECO:0000256" key="5">
    <source>
        <dbReference type="ARBA" id="ARBA00022694"/>
    </source>
</evidence>
<name>A0A6J4UQM7_9BACT</name>
<keyword evidence="4" id="KW-0963">Cytoplasm</keyword>
<evidence type="ECO:0000256" key="6">
    <source>
        <dbReference type="ARBA" id="ARBA00022723"/>
    </source>
</evidence>
<proteinExistence type="inferred from homology"/>
<gene>
    <name evidence="11" type="ORF">AVDCRST_MAG43-1431</name>
</gene>
<keyword evidence="8" id="KW-0067">ATP-binding</keyword>
<dbReference type="NCBIfam" id="TIGR00150">
    <property type="entry name" value="T6A_YjeE"/>
    <property type="match status" value="1"/>
</dbReference>
<dbReference type="Gene3D" id="3.40.50.300">
    <property type="entry name" value="P-loop containing nucleotide triphosphate hydrolases"/>
    <property type="match status" value="1"/>
</dbReference>
<dbReference type="GO" id="GO:0002949">
    <property type="term" value="P:tRNA threonylcarbamoyladenosine modification"/>
    <property type="evidence" value="ECO:0007669"/>
    <property type="project" value="InterPro"/>
</dbReference>
<dbReference type="EMBL" id="CADCWI010000076">
    <property type="protein sequence ID" value="CAA9555538.1"/>
    <property type="molecule type" value="Genomic_DNA"/>
</dbReference>
<dbReference type="GO" id="GO:0005524">
    <property type="term" value="F:ATP binding"/>
    <property type="evidence" value="ECO:0007669"/>
    <property type="project" value="UniProtKB-KW"/>
</dbReference>
<comment type="subcellular location">
    <subcellularLocation>
        <location evidence="1">Cytoplasm</location>
    </subcellularLocation>
</comment>
<dbReference type="SUPFAM" id="SSF52540">
    <property type="entry name" value="P-loop containing nucleoside triphosphate hydrolases"/>
    <property type="match status" value="1"/>
</dbReference>
<protein>
    <recommendedName>
        <fullName evidence="3">tRNA threonylcarbamoyladenosine biosynthesis protein TsaE</fullName>
    </recommendedName>
    <alternativeName>
        <fullName evidence="10">t(6)A37 threonylcarbamoyladenosine biosynthesis protein TsaE</fullName>
    </alternativeName>
</protein>
<evidence type="ECO:0000256" key="7">
    <source>
        <dbReference type="ARBA" id="ARBA00022741"/>
    </source>
</evidence>
<evidence type="ECO:0000256" key="4">
    <source>
        <dbReference type="ARBA" id="ARBA00022490"/>
    </source>
</evidence>
<dbReference type="Pfam" id="PF02367">
    <property type="entry name" value="TsaE"/>
    <property type="match status" value="1"/>
</dbReference>
<keyword evidence="9" id="KW-0460">Magnesium</keyword>
<dbReference type="PANTHER" id="PTHR33540">
    <property type="entry name" value="TRNA THREONYLCARBAMOYLADENOSINE BIOSYNTHESIS PROTEIN TSAE"/>
    <property type="match status" value="1"/>
</dbReference>
<evidence type="ECO:0000256" key="3">
    <source>
        <dbReference type="ARBA" id="ARBA00019010"/>
    </source>
</evidence>
<keyword evidence="7" id="KW-0547">Nucleotide-binding</keyword>
<evidence type="ECO:0000256" key="10">
    <source>
        <dbReference type="ARBA" id="ARBA00032441"/>
    </source>
</evidence>
<evidence type="ECO:0000256" key="1">
    <source>
        <dbReference type="ARBA" id="ARBA00004496"/>
    </source>
</evidence>
<evidence type="ECO:0000256" key="2">
    <source>
        <dbReference type="ARBA" id="ARBA00007599"/>
    </source>
</evidence>
<comment type="similarity">
    <text evidence="2">Belongs to the TsaE family.</text>
</comment>
<dbReference type="GO" id="GO:0046872">
    <property type="term" value="F:metal ion binding"/>
    <property type="evidence" value="ECO:0007669"/>
    <property type="project" value="UniProtKB-KW"/>
</dbReference>
<evidence type="ECO:0000256" key="8">
    <source>
        <dbReference type="ARBA" id="ARBA00022840"/>
    </source>
</evidence>
<organism evidence="11">
    <name type="scientific">uncultured Thermomicrobiales bacterium</name>
    <dbReference type="NCBI Taxonomy" id="1645740"/>
    <lineage>
        <taxon>Bacteria</taxon>
        <taxon>Pseudomonadati</taxon>
        <taxon>Thermomicrobiota</taxon>
        <taxon>Thermomicrobia</taxon>
        <taxon>Thermomicrobiales</taxon>
        <taxon>environmental samples</taxon>
    </lineage>
</organism>
<reference evidence="11" key="1">
    <citation type="submission" date="2020-02" db="EMBL/GenBank/DDBJ databases">
        <authorList>
            <person name="Meier V. D."/>
        </authorList>
    </citation>
    <scope>NUCLEOTIDE SEQUENCE</scope>
    <source>
        <strain evidence="11">AVDCRST_MAG43</strain>
    </source>
</reference>
<dbReference type="GO" id="GO:0005737">
    <property type="term" value="C:cytoplasm"/>
    <property type="evidence" value="ECO:0007669"/>
    <property type="project" value="UniProtKB-SubCell"/>
</dbReference>
<sequence>MHRLGRDLAGELRAGDVLLLHGDLGAGKTALTQGIAAGLRVPEAIQSPTFGLVAEHDGLTADGHPIRLYHLDLYRLESPAELESLGFDRYVDPDDGITVIEWPERAIGWLPERFMIISIAHAGPDDRIVTIRVVGATE</sequence>
<accession>A0A6J4UQM7</accession>
<evidence type="ECO:0000313" key="11">
    <source>
        <dbReference type="EMBL" id="CAA9555538.1"/>
    </source>
</evidence>
<evidence type="ECO:0000256" key="9">
    <source>
        <dbReference type="ARBA" id="ARBA00022842"/>
    </source>
</evidence>
<dbReference type="InterPro" id="IPR027417">
    <property type="entry name" value="P-loop_NTPase"/>
</dbReference>
<dbReference type="InterPro" id="IPR003442">
    <property type="entry name" value="T6A_TsaE"/>
</dbReference>
<keyword evidence="5" id="KW-0819">tRNA processing</keyword>
<dbReference type="AlphaFoldDB" id="A0A6J4UQM7"/>
<keyword evidence="6" id="KW-0479">Metal-binding</keyword>
<dbReference type="PANTHER" id="PTHR33540:SF2">
    <property type="entry name" value="TRNA THREONYLCARBAMOYLADENOSINE BIOSYNTHESIS PROTEIN TSAE"/>
    <property type="match status" value="1"/>
</dbReference>